<feature type="signal peptide" evidence="10">
    <location>
        <begin position="1"/>
        <end position="22"/>
    </location>
</feature>
<dbReference type="AlphaFoldDB" id="A0A316CA93"/>
<keyword evidence="5 10" id="KW-0732">Signal</keyword>
<keyword evidence="8 10" id="KW-0472">Membrane</keyword>
<evidence type="ECO:0000256" key="4">
    <source>
        <dbReference type="ARBA" id="ARBA00022692"/>
    </source>
</evidence>
<evidence type="ECO:0000256" key="9">
    <source>
        <dbReference type="ARBA" id="ARBA00023237"/>
    </source>
</evidence>
<evidence type="ECO:0000313" key="11">
    <source>
        <dbReference type="EMBL" id="PWJ86580.1"/>
    </source>
</evidence>
<evidence type="ECO:0000256" key="2">
    <source>
        <dbReference type="ARBA" id="ARBA00022448"/>
    </source>
</evidence>
<keyword evidence="6 10" id="KW-0406">Ion transport</keyword>
<evidence type="ECO:0000256" key="6">
    <source>
        <dbReference type="ARBA" id="ARBA00023065"/>
    </source>
</evidence>
<evidence type="ECO:0000313" key="12">
    <source>
        <dbReference type="Proteomes" id="UP000245396"/>
    </source>
</evidence>
<dbReference type="InterPro" id="IPR003684">
    <property type="entry name" value="Porin_alphabac"/>
</dbReference>
<gene>
    <name evidence="11" type="ORF">C7441_101461</name>
</gene>
<feature type="chain" id="PRO_5016192617" description="Porin" evidence="10">
    <location>
        <begin position="23"/>
        <end position="353"/>
    </location>
</feature>
<keyword evidence="3 10" id="KW-1134">Transmembrane beta strand</keyword>
<keyword evidence="7 10" id="KW-0626">Porin</keyword>
<evidence type="ECO:0000256" key="10">
    <source>
        <dbReference type="RuleBase" id="RU364005"/>
    </source>
</evidence>
<dbReference type="GO" id="GO:0046930">
    <property type="term" value="C:pore complex"/>
    <property type="evidence" value="ECO:0007669"/>
    <property type="project" value="UniProtKB-KW"/>
</dbReference>
<reference evidence="11 12" key="1">
    <citation type="submission" date="2018-05" db="EMBL/GenBank/DDBJ databases">
        <title>Genomic Encyclopedia of Type Strains, Phase IV (KMG-IV): sequencing the most valuable type-strain genomes for metagenomic binning, comparative biology and taxonomic classification.</title>
        <authorList>
            <person name="Goeker M."/>
        </authorList>
    </citation>
    <scope>NUCLEOTIDE SEQUENCE [LARGE SCALE GENOMIC DNA]</scope>
    <source>
        <strain evidence="11 12">DSM 6986</strain>
    </source>
</reference>
<dbReference type="GO" id="GO:0006811">
    <property type="term" value="P:monoatomic ion transport"/>
    <property type="evidence" value="ECO:0007669"/>
    <property type="project" value="UniProtKB-KW"/>
</dbReference>
<evidence type="ECO:0000256" key="1">
    <source>
        <dbReference type="ARBA" id="ARBA00009521"/>
    </source>
</evidence>
<protein>
    <recommendedName>
        <fullName evidence="10">Porin</fullName>
    </recommendedName>
</protein>
<comment type="subcellular location">
    <subcellularLocation>
        <location evidence="10">Cell outer membrane</location>
        <topology evidence="10">Multi-pass membrane protein</topology>
    </subcellularLocation>
</comment>
<dbReference type="SUPFAM" id="SSF56935">
    <property type="entry name" value="Porins"/>
    <property type="match status" value="1"/>
</dbReference>
<name>A0A316CA93_PSESE</name>
<organism evidence="11 12">
    <name type="scientific">Pseudaminobacter salicylatoxidans</name>
    <dbReference type="NCBI Taxonomy" id="93369"/>
    <lineage>
        <taxon>Bacteria</taxon>
        <taxon>Pseudomonadati</taxon>
        <taxon>Pseudomonadota</taxon>
        <taxon>Alphaproteobacteria</taxon>
        <taxon>Hyphomicrobiales</taxon>
        <taxon>Phyllobacteriaceae</taxon>
        <taxon>Pseudaminobacter</taxon>
    </lineage>
</organism>
<dbReference type="Proteomes" id="UP000245396">
    <property type="component" value="Unassembled WGS sequence"/>
</dbReference>
<keyword evidence="12" id="KW-1185">Reference proteome</keyword>
<dbReference type="EMBL" id="QGGG01000001">
    <property type="protein sequence ID" value="PWJ86580.1"/>
    <property type="molecule type" value="Genomic_DNA"/>
</dbReference>
<dbReference type="RefSeq" id="WP_244916035.1">
    <property type="nucleotide sequence ID" value="NZ_QGGG01000001.1"/>
</dbReference>
<dbReference type="STRING" id="1192868.GCA_000304395_00626"/>
<comment type="function">
    <text evidence="10">Forms passive diffusion pores that allow small molecular weight hydrophilic materials across the outer membrane.</text>
</comment>
<dbReference type="GO" id="GO:0015288">
    <property type="term" value="F:porin activity"/>
    <property type="evidence" value="ECO:0007669"/>
    <property type="project" value="UniProtKB-KW"/>
</dbReference>
<keyword evidence="9 10" id="KW-0998">Cell outer membrane</keyword>
<sequence>MKYEYLPSAALAVMLGMPAAFAADGIVLAEPEAAEYMRVCDIYGAGFYYIPGTEHCLRMSGYAQYDVGVGDLFGRTSWDKKNGAPDQNDTYFKRSRVTLQLDSRTETELGTLRSYTELFLDDGSTRDAYSNTGFSWELKHAFIELGGLRVGKSDSLFKTFTLAGGKVINEQLVPFAPVPTNQISYTFKGSNGFSSLIALEQGHGTNTIDSYVPHIVAGAGFKQKWGSVIGVAGYDSNYEEWAAKLRLDLNVGEAISLWAMVGYGSDDHVAKSFYKPWSGNWAVWGGGSARVSRKATTNLALGYDEDKNFAAIANVVYSVVPGFFVQPEVAYKDRLKTSGDGELGGWLRIRRSF</sequence>
<comment type="domain">
    <text evidence="10">Consists of 16-stranded beta-barrel sheets, with large surface-exposed loops, that form a transmembrane pore at the center of each barrel. The pore is partially ocluded by a peptide loop that folds into the pore lumen.</text>
</comment>
<comment type="similarity">
    <text evidence="1 10">Belongs to the alphaproteobacteria porin family.</text>
</comment>
<keyword evidence="2 10" id="KW-0813">Transport</keyword>
<accession>A0A316CA93</accession>
<comment type="caution">
    <text evidence="11">The sequence shown here is derived from an EMBL/GenBank/DDBJ whole genome shotgun (WGS) entry which is preliminary data.</text>
</comment>
<dbReference type="GO" id="GO:0009279">
    <property type="term" value="C:cell outer membrane"/>
    <property type="evidence" value="ECO:0007669"/>
    <property type="project" value="UniProtKB-SubCell"/>
</dbReference>
<evidence type="ECO:0000256" key="8">
    <source>
        <dbReference type="ARBA" id="ARBA00023136"/>
    </source>
</evidence>
<keyword evidence="4 10" id="KW-0812">Transmembrane</keyword>
<dbReference type="Pfam" id="PF02530">
    <property type="entry name" value="Porin_2"/>
    <property type="match status" value="1"/>
</dbReference>
<proteinExistence type="inferred from homology"/>
<evidence type="ECO:0000256" key="3">
    <source>
        <dbReference type="ARBA" id="ARBA00022452"/>
    </source>
</evidence>
<evidence type="ECO:0000256" key="5">
    <source>
        <dbReference type="ARBA" id="ARBA00022729"/>
    </source>
</evidence>
<evidence type="ECO:0000256" key="7">
    <source>
        <dbReference type="ARBA" id="ARBA00023114"/>
    </source>
</evidence>